<keyword evidence="3" id="KW-0378">Hydrolase</keyword>
<feature type="non-terminal residue" evidence="5">
    <location>
        <position position="1"/>
    </location>
</feature>
<gene>
    <name evidence="5" type="ORF">KC729_21655</name>
</gene>
<proteinExistence type="inferred from homology"/>
<evidence type="ECO:0000313" key="6">
    <source>
        <dbReference type="Proteomes" id="UP000697710"/>
    </source>
</evidence>
<dbReference type="InterPro" id="IPR029062">
    <property type="entry name" value="Class_I_gatase-like"/>
</dbReference>
<dbReference type="Gene3D" id="3.40.50.880">
    <property type="match status" value="1"/>
</dbReference>
<reference evidence="5" key="1">
    <citation type="submission" date="2020-04" db="EMBL/GenBank/DDBJ databases">
        <authorList>
            <person name="Zhang T."/>
        </authorList>
    </citation>
    <scope>NUCLEOTIDE SEQUENCE</scope>
    <source>
        <strain evidence="5">HKST-UBA01</strain>
    </source>
</reference>
<name>A0A956RS58_UNCEI</name>
<evidence type="ECO:0000256" key="4">
    <source>
        <dbReference type="ARBA" id="ARBA00022825"/>
    </source>
</evidence>
<dbReference type="GO" id="GO:0008236">
    <property type="term" value="F:serine-type peptidase activity"/>
    <property type="evidence" value="ECO:0007669"/>
    <property type="project" value="UniProtKB-KW"/>
</dbReference>
<accession>A0A956RS58</accession>
<comment type="caution">
    <text evidence="5">The sequence shown here is derived from an EMBL/GenBank/DDBJ whole genome shotgun (WGS) entry which is preliminary data.</text>
</comment>
<evidence type="ECO:0000256" key="2">
    <source>
        <dbReference type="ARBA" id="ARBA00022670"/>
    </source>
</evidence>
<dbReference type="SUPFAM" id="SSF52317">
    <property type="entry name" value="Class I glutamine amidotransferase-like"/>
    <property type="match status" value="1"/>
</dbReference>
<keyword evidence="2" id="KW-0645">Protease</keyword>
<evidence type="ECO:0000313" key="5">
    <source>
        <dbReference type="EMBL" id="MCA9730302.1"/>
    </source>
</evidence>
<organism evidence="5 6">
    <name type="scientific">Eiseniibacteriota bacterium</name>
    <dbReference type="NCBI Taxonomy" id="2212470"/>
    <lineage>
        <taxon>Bacteria</taxon>
        <taxon>Candidatus Eiseniibacteriota</taxon>
    </lineage>
</organism>
<comment type="similarity">
    <text evidence="1">Belongs to the peptidase S51 family.</text>
</comment>
<dbReference type="AlphaFoldDB" id="A0A956RS58"/>
<reference evidence="5" key="2">
    <citation type="journal article" date="2021" name="Microbiome">
        <title>Successional dynamics and alternative stable states in a saline activated sludge microbial community over 9 years.</title>
        <authorList>
            <person name="Wang Y."/>
            <person name="Ye J."/>
            <person name="Ju F."/>
            <person name="Liu L."/>
            <person name="Boyd J.A."/>
            <person name="Deng Y."/>
            <person name="Parks D.H."/>
            <person name="Jiang X."/>
            <person name="Yin X."/>
            <person name="Woodcroft B.J."/>
            <person name="Tyson G.W."/>
            <person name="Hugenholtz P."/>
            <person name="Polz M.F."/>
            <person name="Zhang T."/>
        </authorList>
    </citation>
    <scope>NUCLEOTIDE SEQUENCE</scope>
    <source>
        <strain evidence="5">HKST-UBA01</strain>
    </source>
</reference>
<keyword evidence="5" id="KW-0315">Glutamine amidotransferase</keyword>
<evidence type="ECO:0000256" key="3">
    <source>
        <dbReference type="ARBA" id="ARBA00022801"/>
    </source>
</evidence>
<dbReference type="Pfam" id="PF03575">
    <property type="entry name" value="Peptidase_S51"/>
    <property type="match status" value="1"/>
</dbReference>
<dbReference type="GO" id="GO:0006508">
    <property type="term" value="P:proteolysis"/>
    <property type="evidence" value="ECO:0007669"/>
    <property type="project" value="UniProtKB-KW"/>
</dbReference>
<keyword evidence="4" id="KW-0720">Serine protease</keyword>
<protein>
    <submittedName>
        <fullName evidence="5">Type 1 glutamine amidotransferase-like domain-containing protein</fullName>
    </submittedName>
</protein>
<sequence>TDPALREGLRDRQERLQELQRLYRLRLQFTLQAARELLATDGDPSLLELQRSAAIEAVRALDDQHLAQVREIHAGYVEQLRTGERPAVVAARAEVAQLLEDAEAIAVAGGHVAVLLNRLRLFGFASLVSGKHLFAWSAGAMACSDRVILFHDSPPQGAGDPEVLEAGLDLFPNLVPLPHARQRLRLYDLGRFSLFAQRFAPALCVALDDKCRIEWDGEEWRGFPPTRSLTPEGAVEELVAVGEDE</sequence>
<dbReference type="InterPro" id="IPR005320">
    <property type="entry name" value="Peptidase_S51"/>
</dbReference>
<dbReference type="EMBL" id="JAGQHR010001098">
    <property type="protein sequence ID" value="MCA9730302.1"/>
    <property type="molecule type" value="Genomic_DNA"/>
</dbReference>
<dbReference type="Proteomes" id="UP000697710">
    <property type="component" value="Unassembled WGS sequence"/>
</dbReference>
<evidence type="ECO:0000256" key="1">
    <source>
        <dbReference type="ARBA" id="ARBA00006534"/>
    </source>
</evidence>